<evidence type="ECO:0000313" key="8">
    <source>
        <dbReference type="EMBL" id="MBN8743768.1"/>
    </source>
</evidence>
<feature type="transmembrane region" description="Helical" evidence="6">
    <location>
        <begin position="42"/>
        <end position="63"/>
    </location>
</feature>
<sequence>MFKSPLHHLSVMALVEGSSLIALVLLAVPLKYAADWPAGVKIIGPIHGALFIWATIALVVTLSRGQLSPLRSLGVFLASLIPFGGLWSHRMMRRQLDKAPATAV</sequence>
<keyword evidence="4 6" id="KW-1133">Transmembrane helix</keyword>
<comment type="subcellular location">
    <subcellularLocation>
        <location evidence="1">Cell membrane</location>
        <topology evidence="1">Multi-pass membrane protein</topology>
    </subcellularLocation>
</comment>
<keyword evidence="2" id="KW-1003">Cell membrane</keyword>
<feature type="transmembrane region" description="Helical" evidence="6">
    <location>
        <begin position="6"/>
        <end position="30"/>
    </location>
</feature>
<protein>
    <submittedName>
        <fullName evidence="8">DUF3817 domain-containing protein</fullName>
    </submittedName>
</protein>
<dbReference type="AlphaFoldDB" id="A0A8I1SVP1"/>
<keyword evidence="5 6" id="KW-0472">Membrane</keyword>
<dbReference type="PANTHER" id="PTHR40077">
    <property type="entry name" value="MEMBRANE PROTEIN-RELATED"/>
    <property type="match status" value="1"/>
</dbReference>
<evidence type="ECO:0000256" key="3">
    <source>
        <dbReference type="ARBA" id="ARBA00022692"/>
    </source>
</evidence>
<evidence type="ECO:0000256" key="1">
    <source>
        <dbReference type="ARBA" id="ARBA00004651"/>
    </source>
</evidence>
<feature type="domain" description="DUF3817" evidence="7">
    <location>
        <begin position="7"/>
        <end position="94"/>
    </location>
</feature>
<reference evidence="8" key="1">
    <citation type="submission" date="2021-02" db="EMBL/GenBank/DDBJ databases">
        <title>Thiocyanate and organic carbon inputs drive convergent selection for specific autotrophic Afipia and Thiobacillus strains within complex microbiomes.</title>
        <authorList>
            <person name="Huddy R.J."/>
            <person name="Sachdeva R."/>
            <person name="Kadzinga F."/>
            <person name="Kantor R.S."/>
            <person name="Harrison S.T.L."/>
            <person name="Banfield J.F."/>
        </authorList>
    </citation>
    <scope>NUCLEOTIDE SEQUENCE</scope>
    <source>
        <strain evidence="8">SCN18_13_7_16_R3_B_64_19</strain>
    </source>
</reference>
<dbReference type="Proteomes" id="UP000664800">
    <property type="component" value="Unassembled WGS sequence"/>
</dbReference>
<evidence type="ECO:0000256" key="6">
    <source>
        <dbReference type="SAM" id="Phobius"/>
    </source>
</evidence>
<evidence type="ECO:0000256" key="4">
    <source>
        <dbReference type="ARBA" id="ARBA00022989"/>
    </source>
</evidence>
<dbReference type="GO" id="GO:0005886">
    <property type="term" value="C:plasma membrane"/>
    <property type="evidence" value="ECO:0007669"/>
    <property type="project" value="UniProtKB-SubCell"/>
</dbReference>
<evidence type="ECO:0000256" key="5">
    <source>
        <dbReference type="ARBA" id="ARBA00023136"/>
    </source>
</evidence>
<keyword evidence="3 6" id="KW-0812">Transmembrane</keyword>
<dbReference type="InterPro" id="IPR023845">
    <property type="entry name" value="DUF3817_TM"/>
</dbReference>
<evidence type="ECO:0000259" key="7">
    <source>
        <dbReference type="Pfam" id="PF12823"/>
    </source>
</evidence>
<name>A0A8I1SVP1_THIA3</name>
<comment type="caution">
    <text evidence="8">The sequence shown here is derived from an EMBL/GenBank/DDBJ whole genome shotgun (WGS) entry which is preliminary data.</text>
</comment>
<feature type="transmembrane region" description="Helical" evidence="6">
    <location>
        <begin position="69"/>
        <end position="88"/>
    </location>
</feature>
<dbReference type="NCBIfam" id="TIGR03954">
    <property type="entry name" value="integ_memb_HG"/>
    <property type="match status" value="1"/>
</dbReference>
<evidence type="ECO:0000313" key="9">
    <source>
        <dbReference type="Proteomes" id="UP000664800"/>
    </source>
</evidence>
<dbReference type="RefSeq" id="WP_276728958.1">
    <property type="nucleotide sequence ID" value="NZ_JAFKMR010000013.1"/>
</dbReference>
<accession>A0A8I1SVP1</accession>
<proteinExistence type="predicted"/>
<evidence type="ECO:0000256" key="2">
    <source>
        <dbReference type="ARBA" id="ARBA00022475"/>
    </source>
</evidence>
<organism evidence="8 9">
    <name type="scientific">Thiomonas arsenitoxydans (strain DSM 22701 / CIP 110005 / 3As)</name>
    <dbReference type="NCBI Taxonomy" id="426114"/>
    <lineage>
        <taxon>Bacteria</taxon>
        <taxon>Pseudomonadati</taxon>
        <taxon>Pseudomonadota</taxon>
        <taxon>Betaproteobacteria</taxon>
        <taxon>Burkholderiales</taxon>
        <taxon>Thiomonas</taxon>
    </lineage>
</organism>
<dbReference type="Pfam" id="PF12823">
    <property type="entry name" value="DUF3817"/>
    <property type="match status" value="1"/>
</dbReference>
<gene>
    <name evidence="8" type="ORF">J0I24_05610</name>
</gene>
<dbReference type="EMBL" id="JAFKMR010000013">
    <property type="protein sequence ID" value="MBN8743768.1"/>
    <property type="molecule type" value="Genomic_DNA"/>
</dbReference>
<dbReference type="PANTHER" id="PTHR40077:SF1">
    <property type="entry name" value="MEMBRANE PROTEIN"/>
    <property type="match status" value="1"/>
</dbReference>